<reference evidence="1 2" key="1">
    <citation type="journal article" date="2014" name="BMC Genomics">
        <title>Genome and secretome analysis of the hemibiotrophic fungal pathogen, Moniliophthora roreri, which causes frosty pod rot disease of cacao: mechanisms of the biotrophic and necrotrophic phases.</title>
        <authorList>
            <person name="Meinhardt L.W."/>
            <person name="Costa G.G.L."/>
            <person name="Thomazella D.P.T."/>
            <person name="Teixeira P.J.P.L."/>
            <person name="Carazzolle M.F."/>
            <person name="Schuster S.C."/>
            <person name="Carlson J.E."/>
            <person name="Guiltinan M.J."/>
            <person name="Mieczkowski P."/>
            <person name="Farmer A."/>
            <person name="Ramaraj T."/>
            <person name="Crozier J."/>
            <person name="Davis R.E."/>
            <person name="Shao J."/>
            <person name="Melnick R.L."/>
            <person name="Pereira G.A.G."/>
            <person name="Bailey B.A."/>
        </authorList>
    </citation>
    <scope>NUCLEOTIDE SEQUENCE [LARGE SCALE GENOMIC DNA]</scope>
    <source>
        <strain evidence="1 2">MCA 2997</strain>
    </source>
</reference>
<dbReference type="AlphaFoldDB" id="V2WX06"/>
<evidence type="ECO:0000313" key="1">
    <source>
        <dbReference type="EMBL" id="ESK85076.1"/>
    </source>
</evidence>
<keyword evidence="2" id="KW-1185">Reference proteome</keyword>
<name>V2WX06_MONRO</name>
<evidence type="ECO:0000313" key="2">
    <source>
        <dbReference type="Proteomes" id="UP000017559"/>
    </source>
</evidence>
<organism evidence="1 2">
    <name type="scientific">Moniliophthora roreri (strain MCA 2997)</name>
    <name type="common">Cocoa frosty pod rot fungus</name>
    <name type="synonym">Crinipellis roreri</name>
    <dbReference type="NCBI Taxonomy" id="1381753"/>
    <lineage>
        <taxon>Eukaryota</taxon>
        <taxon>Fungi</taxon>
        <taxon>Dikarya</taxon>
        <taxon>Basidiomycota</taxon>
        <taxon>Agaricomycotina</taxon>
        <taxon>Agaricomycetes</taxon>
        <taxon>Agaricomycetidae</taxon>
        <taxon>Agaricales</taxon>
        <taxon>Marasmiineae</taxon>
        <taxon>Marasmiaceae</taxon>
        <taxon>Moniliophthora</taxon>
    </lineage>
</organism>
<accession>V2WX06</accession>
<comment type="caution">
    <text evidence="1">The sequence shown here is derived from an EMBL/GenBank/DDBJ whole genome shotgun (WGS) entry which is preliminary data.</text>
</comment>
<proteinExistence type="predicted"/>
<sequence>MHLMPPSADSTGPHASLLLPLATVLLATGIAVFKWRFPCTSVNDLQREGTSVQGLLTKALQEDLLGEMEGQFRQEWRRYRDDIEGIRLRAIQEPDSRSHPIAWTRFQWHQLRAIDGCYTVLRTLAASIKWKTEMEKKNRQYFIPVQAYSSGVDTPNITDFFQIPESTE</sequence>
<dbReference type="Proteomes" id="UP000017559">
    <property type="component" value="Unassembled WGS sequence"/>
</dbReference>
<dbReference type="HOGENOM" id="CLU_1578930_0_0_1"/>
<gene>
    <name evidence="1" type="ORF">Moror_3646</name>
</gene>
<dbReference type="EMBL" id="AWSO01001155">
    <property type="protein sequence ID" value="ESK85076.1"/>
    <property type="molecule type" value="Genomic_DNA"/>
</dbReference>
<dbReference type="KEGG" id="mrr:Moror_3646"/>
<protein>
    <submittedName>
        <fullName evidence="1">Uncharacterized protein</fullName>
    </submittedName>
</protein>